<dbReference type="InterPro" id="IPR020471">
    <property type="entry name" value="AKR"/>
</dbReference>
<dbReference type="SUPFAM" id="SSF51430">
    <property type="entry name" value="NAD(P)-linked oxidoreductase"/>
    <property type="match status" value="1"/>
</dbReference>
<dbReference type="InterPro" id="IPR023210">
    <property type="entry name" value="NADP_OxRdtase_dom"/>
</dbReference>
<dbReference type="InterPro" id="IPR036812">
    <property type="entry name" value="NAD(P)_OxRdtase_dom_sf"/>
</dbReference>
<dbReference type="PANTHER" id="PTHR11732">
    <property type="entry name" value="ALDO/KETO REDUCTASE"/>
    <property type="match status" value="1"/>
</dbReference>
<dbReference type="OrthoDB" id="416253at2759"/>
<dbReference type="GO" id="GO:0016491">
    <property type="term" value="F:oxidoreductase activity"/>
    <property type="evidence" value="ECO:0007669"/>
    <property type="project" value="InterPro"/>
</dbReference>
<dbReference type="RefSeq" id="XP_007770175.1">
    <property type="nucleotide sequence ID" value="XM_007771985.1"/>
</dbReference>
<comment type="caution">
    <text evidence="5">The sequence shown here is derived from an EMBL/GenBank/DDBJ whole genome shotgun (WGS) entry which is preliminary data.</text>
</comment>
<evidence type="ECO:0000256" key="3">
    <source>
        <dbReference type="PIRSR" id="PIRSR000097-3"/>
    </source>
</evidence>
<reference evidence="6" key="1">
    <citation type="journal article" date="2012" name="Science">
        <title>The Paleozoic origin of enzymatic lignin decomposition reconstructed from 31 fungal genomes.</title>
        <authorList>
            <person name="Floudas D."/>
            <person name="Binder M."/>
            <person name="Riley R."/>
            <person name="Barry K."/>
            <person name="Blanchette R.A."/>
            <person name="Henrissat B."/>
            <person name="Martinez A.T."/>
            <person name="Otillar R."/>
            <person name="Spatafora J.W."/>
            <person name="Yadav J.S."/>
            <person name="Aerts A."/>
            <person name="Benoit I."/>
            <person name="Boyd A."/>
            <person name="Carlson A."/>
            <person name="Copeland A."/>
            <person name="Coutinho P.M."/>
            <person name="de Vries R.P."/>
            <person name="Ferreira P."/>
            <person name="Findley K."/>
            <person name="Foster B."/>
            <person name="Gaskell J."/>
            <person name="Glotzer D."/>
            <person name="Gorecki P."/>
            <person name="Heitman J."/>
            <person name="Hesse C."/>
            <person name="Hori C."/>
            <person name="Igarashi K."/>
            <person name="Jurgens J.A."/>
            <person name="Kallen N."/>
            <person name="Kersten P."/>
            <person name="Kohler A."/>
            <person name="Kuees U."/>
            <person name="Kumar T.K.A."/>
            <person name="Kuo A."/>
            <person name="LaButti K."/>
            <person name="Larrondo L.F."/>
            <person name="Lindquist E."/>
            <person name="Ling A."/>
            <person name="Lombard V."/>
            <person name="Lucas S."/>
            <person name="Lundell T."/>
            <person name="Martin R."/>
            <person name="McLaughlin D.J."/>
            <person name="Morgenstern I."/>
            <person name="Morin E."/>
            <person name="Murat C."/>
            <person name="Nagy L.G."/>
            <person name="Nolan M."/>
            <person name="Ohm R.A."/>
            <person name="Patyshakuliyeva A."/>
            <person name="Rokas A."/>
            <person name="Ruiz-Duenas F.J."/>
            <person name="Sabat G."/>
            <person name="Salamov A."/>
            <person name="Samejima M."/>
            <person name="Schmutz J."/>
            <person name="Slot J.C."/>
            <person name="St John F."/>
            <person name="Stenlid J."/>
            <person name="Sun H."/>
            <person name="Sun S."/>
            <person name="Syed K."/>
            <person name="Tsang A."/>
            <person name="Wiebenga A."/>
            <person name="Young D."/>
            <person name="Pisabarro A."/>
            <person name="Eastwood D.C."/>
            <person name="Martin F."/>
            <person name="Cullen D."/>
            <person name="Grigoriev I.V."/>
            <person name="Hibbett D.S."/>
        </authorList>
    </citation>
    <scope>NUCLEOTIDE SEQUENCE [LARGE SCALE GENOMIC DNA]</scope>
    <source>
        <strain evidence="6">RWD-64-598 SS2</strain>
    </source>
</reference>
<dbReference type="Gene3D" id="3.20.20.100">
    <property type="entry name" value="NADP-dependent oxidoreductase domain"/>
    <property type="match status" value="1"/>
</dbReference>
<name>A0A5M3MKS5_CONPW</name>
<dbReference type="AlphaFoldDB" id="A0A5M3MKS5"/>
<feature type="binding site" evidence="2">
    <location>
        <position position="127"/>
    </location>
    <ligand>
        <name>substrate</name>
    </ligand>
</feature>
<evidence type="ECO:0000256" key="2">
    <source>
        <dbReference type="PIRSR" id="PIRSR000097-2"/>
    </source>
</evidence>
<dbReference type="KEGG" id="cput:CONPUDRAFT_106542"/>
<feature type="active site" description="Proton donor" evidence="1">
    <location>
        <position position="61"/>
    </location>
</feature>
<evidence type="ECO:0000313" key="5">
    <source>
        <dbReference type="EMBL" id="EIW79839.1"/>
    </source>
</evidence>
<keyword evidence="6" id="KW-1185">Reference proteome</keyword>
<proteinExistence type="predicted"/>
<protein>
    <submittedName>
        <fullName evidence="5">Aldo keto reductase</fullName>
    </submittedName>
</protein>
<dbReference type="PIRSF" id="PIRSF000097">
    <property type="entry name" value="AKR"/>
    <property type="match status" value="1"/>
</dbReference>
<evidence type="ECO:0000256" key="1">
    <source>
        <dbReference type="PIRSR" id="PIRSR000097-1"/>
    </source>
</evidence>
<dbReference type="Proteomes" id="UP000053558">
    <property type="component" value="Unassembled WGS sequence"/>
</dbReference>
<dbReference type="GeneID" id="19198599"/>
<evidence type="ECO:0000313" key="6">
    <source>
        <dbReference type="Proteomes" id="UP000053558"/>
    </source>
</evidence>
<dbReference type="Pfam" id="PF00248">
    <property type="entry name" value="Aldo_ket_red"/>
    <property type="match status" value="1"/>
</dbReference>
<dbReference type="EMBL" id="JH711580">
    <property type="protein sequence ID" value="EIW79839.1"/>
    <property type="molecule type" value="Genomic_DNA"/>
</dbReference>
<gene>
    <name evidence="5" type="ORF">CONPUDRAFT_106542</name>
</gene>
<organism evidence="5 6">
    <name type="scientific">Coniophora puteana (strain RWD-64-598)</name>
    <name type="common">Brown rot fungus</name>
    <dbReference type="NCBI Taxonomy" id="741705"/>
    <lineage>
        <taxon>Eukaryota</taxon>
        <taxon>Fungi</taxon>
        <taxon>Dikarya</taxon>
        <taxon>Basidiomycota</taxon>
        <taxon>Agaricomycotina</taxon>
        <taxon>Agaricomycetes</taxon>
        <taxon>Agaricomycetidae</taxon>
        <taxon>Boletales</taxon>
        <taxon>Coniophorineae</taxon>
        <taxon>Coniophoraceae</taxon>
        <taxon>Coniophora</taxon>
    </lineage>
</organism>
<accession>A0A5M3MKS5</accession>
<feature type="domain" description="NADP-dependent oxidoreductase" evidence="4">
    <location>
        <begin position="36"/>
        <end position="306"/>
    </location>
</feature>
<evidence type="ECO:0000259" key="4">
    <source>
        <dbReference type="Pfam" id="PF00248"/>
    </source>
</evidence>
<sequence length="326" mass="35521">MTSLPIPHYGSVPTVLLNDGRTIVPWIGFGTGTALYNGDATKPVVAALEAGFLHLDGAQMYGNEDTLGAGLVQFLKSQNQVTRKDVFVTTKLAGVKYGGSKAETAEEALDKSLKKLGLDYVDLYLIHSPASHLEKNGGPGLRKVWESMVKTTEGPNPKARAIGVSNFKKSHLEELIGPKGSEVKIKPAVNQIELHLHSWADPEVRAAVEFGKEYGIVAASYGGLRPLFGSLPSGATRITDKVKAVTDQYSQRNGYQVTDNQVLNLWLKQKGILVITTTSNSERARDFVRTGELKPLSDEEIRQLEDAGSSDPSLRGYHWFGGMWKD</sequence>
<feature type="site" description="Lowers pKa of active site Tyr" evidence="3">
    <location>
        <position position="91"/>
    </location>
</feature>
<dbReference type="PRINTS" id="PR00069">
    <property type="entry name" value="ALDKETRDTASE"/>
</dbReference>
<dbReference type="OMA" id="FAPLMHI"/>